<evidence type="ECO:0000313" key="2">
    <source>
        <dbReference type="EMBL" id="MDP9866937.1"/>
    </source>
</evidence>
<dbReference type="RefSeq" id="WP_306868134.1">
    <property type="nucleotide sequence ID" value="NZ_JAUSRB010000002.1"/>
</dbReference>
<feature type="transmembrane region" description="Helical" evidence="1">
    <location>
        <begin position="21"/>
        <end position="39"/>
    </location>
</feature>
<proteinExistence type="predicted"/>
<evidence type="ECO:0000313" key="3">
    <source>
        <dbReference type="Proteomes" id="UP001230426"/>
    </source>
</evidence>
<sequence length="48" mass="5310">MTSIVNAIRALFIGQPVGTDVWVALAWCVGILVVAYAFAMRTYHRKIS</sequence>
<accession>A0ABT9RCG2</accession>
<name>A0ABT9RCG2_9ACTN</name>
<dbReference type="Proteomes" id="UP001230426">
    <property type="component" value="Unassembled WGS sequence"/>
</dbReference>
<keyword evidence="1" id="KW-0812">Transmembrane</keyword>
<keyword evidence="1" id="KW-0472">Membrane</keyword>
<organism evidence="2 3">
    <name type="scientific">Streptosporangium brasiliense</name>
    <dbReference type="NCBI Taxonomy" id="47480"/>
    <lineage>
        <taxon>Bacteria</taxon>
        <taxon>Bacillati</taxon>
        <taxon>Actinomycetota</taxon>
        <taxon>Actinomycetes</taxon>
        <taxon>Streptosporangiales</taxon>
        <taxon>Streptosporangiaceae</taxon>
        <taxon>Streptosporangium</taxon>
    </lineage>
</organism>
<gene>
    <name evidence="2" type="ORF">J2S55_006203</name>
</gene>
<keyword evidence="3" id="KW-1185">Reference proteome</keyword>
<protein>
    <submittedName>
        <fullName evidence="2">ABC-type polysaccharide/polyol phosphate export permease</fullName>
    </submittedName>
</protein>
<comment type="caution">
    <text evidence="2">The sequence shown here is derived from an EMBL/GenBank/DDBJ whole genome shotgun (WGS) entry which is preliminary data.</text>
</comment>
<keyword evidence="1" id="KW-1133">Transmembrane helix</keyword>
<reference evidence="2 3" key="1">
    <citation type="submission" date="2023-07" db="EMBL/GenBank/DDBJ databases">
        <title>Sequencing the genomes of 1000 actinobacteria strains.</title>
        <authorList>
            <person name="Klenk H.-P."/>
        </authorList>
    </citation>
    <scope>NUCLEOTIDE SEQUENCE [LARGE SCALE GENOMIC DNA]</scope>
    <source>
        <strain evidence="2 3">DSM 44109</strain>
    </source>
</reference>
<evidence type="ECO:0000256" key="1">
    <source>
        <dbReference type="SAM" id="Phobius"/>
    </source>
</evidence>
<dbReference type="EMBL" id="JAUSRB010000002">
    <property type="protein sequence ID" value="MDP9866937.1"/>
    <property type="molecule type" value="Genomic_DNA"/>
</dbReference>